<dbReference type="Gene3D" id="3.30.70.1020">
    <property type="entry name" value="Trehalose-6-phosphate phosphatase related protein, domain 2"/>
    <property type="match status" value="1"/>
</dbReference>
<evidence type="ECO:0000256" key="2">
    <source>
        <dbReference type="ARBA" id="ARBA00008770"/>
    </source>
</evidence>
<dbReference type="NCBIfam" id="TIGR00685">
    <property type="entry name" value="T6PP"/>
    <property type="match status" value="1"/>
</dbReference>
<dbReference type="PANTHER" id="PTHR43768">
    <property type="entry name" value="TREHALOSE 6-PHOSPHATE PHOSPHATASE"/>
    <property type="match status" value="1"/>
</dbReference>
<gene>
    <name evidence="5" type="primary">otsB</name>
    <name evidence="5" type="ORF">ABDB84_01960</name>
</gene>
<dbReference type="InterPro" id="IPR044651">
    <property type="entry name" value="OTSB-like"/>
</dbReference>
<dbReference type="Proteomes" id="UP001410394">
    <property type="component" value="Unassembled WGS sequence"/>
</dbReference>
<name>A0ABU9YUF1_9RHOO</name>
<keyword evidence="4" id="KW-0460">Magnesium</keyword>
<evidence type="ECO:0000256" key="4">
    <source>
        <dbReference type="RuleBase" id="RU361117"/>
    </source>
</evidence>
<keyword evidence="4" id="KW-0479">Metal-binding</keyword>
<evidence type="ECO:0000313" key="5">
    <source>
        <dbReference type="EMBL" id="MEN3067223.1"/>
    </source>
</evidence>
<dbReference type="GO" id="GO:0004805">
    <property type="term" value="F:trehalose-phosphatase activity"/>
    <property type="evidence" value="ECO:0007669"/>
    <property type="project" value="UniProtKB-EC"/>
</dbReference>
<proteinExistence type="inferred from homology"/>
<dbReference type="EMBL" id="JBDIVE010000001">
    <property type="protein sequence ID" value="MEN3067223.1"/>
    <property type="molecule type" value="Genomic_DNA"/>
</dbReference>
<comment type="function">
    <text evidence="4">Removes the phosphate from trehalose 6-phosphate to produce free trehalose.</text>
</comment>
<accession>A0ABU9YUF1</accession>
<dbReference type="InterPro" id="IPR023214">
    <property type="entry name" value="HAD_sf"/>
</dbReference>
<sequence length="256" mass="27798">MEHILSAQGLQVLRNYMQQRPLLAFDFDGTLAPIVAKPAEASIPSASLSTLQQLSERCAVAILTGRSIRDAQSRLGFEPRGIVGQHGAESLVEGEYRVVGASQALAGLRQKIAEHADELRAAGVSVEDKQQSFALHYRQADDHPRARQCIARLLQDLPAQLQQSAGKCVVNIVAGDSPDKAGALSALLDRLQLATVIFLGDDENDEPVFRYAMTRSHCLSIKVGAHEASSAQYYLHDDSEVQTLLMHMLQALAPHA</sequence>
<comment type="catalytic activity">
    <reaction evidence="4">
        <text>alpha,alpha-trehalose 6-phosphate + H2O = alpha,alpha-trehalose + phosphate</text>
        <dbReference type="Rhea" id="RHEA:23420"/>
        <dbReference type="ChEBI" id="CHEBI:15377"/>
        <dbReference type="ChEBI" id="CHEBI:16551"/>
        <dbReference type="ChEBI" id="CHEBI:43474"/>
        <dbReference type="ChEBI" id="CHEBI:58429"/>
        <dbReference type="EC" id="3.1.3.12"/>
    </reaction>
</comment>
<reference evidence="5 6" key="1">
    <citation type="journal article" date="2018" name="Int. J. Syst. Evol. Microbiol.">
        <title>Uliginosibacterium sediminicola sp. nov., isolated from freshwater sediment.</title>
        <authorList>
            <person name="Hwang W.M."/>
            <person name="Kim S.M."/>
            <person name="Kang K."/>
            <person name="Ahn T.Y."/>
        </authorList>
    </citation>
    <scope>NUCLEOTIDE SEQUENCE [LARGE SCALE GENOMIC DNA]</scope>
    <source>
        <strain evidence="5 6">M1-21</strain>
    </source>
</reference>
<protein>
    <recommendedName>
        <fullName evidence="4">Trehalose 6-phosphate phosphatase</fullName>
        <ecNumber evidence="4">3.1.3.12</ecNumber>
    </recommendedName>
</protein>
<comment type="cofactor">
    <cofactor evidence="4">
        <name>Mg(2+)</name>
        <dbReference type="ChEBI" id="CHEBI:18420"/>
    </cofactor>
</comment>
<dbReference type="NCBIfam" id="TIGR01484">
    <property type="entry name" value="HAD-SF-IIB"/>
    <property type="match status" value="1"/>
</dbReference>
<comment type="caution">
    <text evidence="5">The sequence shown here is derived from an EMBL/GenBank/DDBJ whole genome shotgun (WGS) entry which is preliminary data.</text>
</comment>
<evidence type="ECO:0000256" key="3">
    <source>
        <dbReference type="ARBA" id="ARBA00022801"/>
    </source>
</evidence>
<organism evidence="5 6">
    <name type="scientific">Uliginosibacterium sediminicola</name>
    <dbReference type="NCBI Taxonomy" id="2024550"/>
    <lineage>
        <taxon>Bacteria</taxon>
        <taxon>Pseudomonadati</taxon>
        <taxon>Pseudomonadota</taxon>
        <taxon>Betaproteobacteria</taxon>
        <taxon>Rhodocyclales</taxon>
        <taxon>Zoogloeaceae</taxon>
        <taxon>Uliginosibacterium</taxon>
    </lineage>
</organism>
<dbReference type="SUPFAM" id="SSF56784">
    <property type="entry name" value="HAD-like"/>
    <property type="match status" value="1"/>
</dbReference>
<evidence type="ECO:0000313" key="6">
    <source>
        <dbReference type="Proteomes" id="UP001410394"/>
    </source>
</evidence>
<dbReference type="PANTHER" id="PTHR43768:SF3">
    <property type="entry name" value="TREHALOSE 6-PHOSPHATE PHOSPHATASE"/>
    <property type="match status" value="1"/>
</dbReference>
<keyword evidence="3 4" id="KW-0378">Hydrolase</keyword>
<dbReference type="RefSeq" id="WP_345917991.1">
    <property type="nucleotide sequence ID" value="NZ_JBDIVE010000001.1"/>
</dbReference>
<dbReference type="InterPro" id="IPR006379">
    <property type="entry name" value="HAD-SF_hydro_IIB"/>
</dbReference>
<evidence type="ECO:0000256" key="1">
    <source>
        <dbReference type="ARBA" id="ARBA00005199"/>
    </source>
</evidence>
<dbReference type="Pfam" id="PF02358">
    <property type="entry name" value="Trehalose_PPase"/>
    <property type="match status" value="1"/>
</dbReference>
<dbReference type="Gene3D" id="3.40.50.1000">
    <property type="entry name" value="HAD superfamily/HAD-like"/>
    <property type="match status" value="1"/>
</dbReference>
<dbReference type="EC" id="3.1.3.12" evidence="4"/>
<keyword evidence="6" id="KW-1185">Reference proteome</keyword>
<dbReference type="InterPro" id="IPR036412">
    <property type="entry name" value="HAD-like_sf"/>
</dbReference>
<comment type="pathway">
    <text evidence="1 4">Glycan biosynthesis; trehalose biosynthesis.</text>
</comment>
<dbReference type="InterPro" id="IPR003337">
    <property type="entry name" value="Trehalose_PPase"/>
</dbReference>
<comment type="similarity">
    <text evidence="2 4">Belongs to the trehalose phosphatase family.</text>
</comment>